<gene>
    <name evidence="1" type="ORF">NE237_000933</name>
</gene>
<dbReference type="AlphaFoldDB" id="A0A9Q0KSC2"/>
<comment type="caution">
    <text evidence="1">The sequence shown here is derived from an EMBL/GenBank/DDBJ whole genome shotgun (WGS) entry which is preliminary data.</text>
</comment>
<evidence type="ECO:0000313" key="1">
    <source>
        <dbReference type="EMBL" id="KAJ4975827.1"/>
    </source>
</evidence>
<name>A0A9Q0KSC2_9MAGN</name>
<organism evidence="1 2">
    <name type="scientific">Protea cynaroides</name>
    <dbReference type="NCBI Taxonomy" id="273540"/>
    <lineage>
        <taxon>Eukaryota</taxon>
        <taxon>Viridiplantae</taxon>
        <taxon>Streptophyta</taxon>
        <taxon>Embryophyta</taxon>
        <taxon>Tracheophyta</taxon>
        <taxon>Spermatophyta</taxon>
        <taxon>Magnoliopsida</taxon>
        <taxon>Proteales</taxon>
        <taxon>Proteaceae</taxon>
        <taxon>Protea</taxon>
    </lineage>
</organism>
<proteinExistence type="predicted"/>
<dbReference type="Proteomes" id="UP001141806">
    <property type="component" value="Unassembled WGS sequence"/>
</dbReference>
<protein>
    <submittedName>
        <fullName evidence="1">Uncharacterized protein</fullName>
    </submittedName>
</protein>
<accession>A0A9Q0KSC2</accession>
<sequence length="117" mass="13459">MLIQPCCKYHMIIVILQNQTCTAKSSSIVKASSHMELESSWNSALYFFKLTEFVFQFPITTHSHTLVFDLQLVSMRSRAVDLGHGTDRVVSLEHKLLLQPFDLIDHLNVVAQMARFY</sequence>
<evidence type="ECO:0000313" key="2">
    <source>
        <dbReference type="Proteomes" id="UP001141806"/>
    </source>
</evidence>
<reference evidence="1" key="1">
    <citation type="journal article" date="2023" name="Plant J.">
        <title>The genome of the king protea, Protea cynaroides.</title>
        <authorList>
            <person name="Chang J."/>
            <person name="Duong T.A."/>
            <person name="Schoeman C."/>
            <person name="Ma X."/>
            <person name="Roodt D."/>
            <person name="Barker N."/>
            <person name="Li Z."/>
            <person name="Van de Peer Y."/>
            <person name="Mizrachi E."/>
        </authorList>
    </citation>
    <scope>NUCLEOTIDE SEQUENCE</scope>
    <source>
        <tissue evidence="1">Young leaves</tissue>
    </source>
</reference>
<dbReference type="EMBL" id="JAMYWD010000003">
    <property type="protein sequence ID" value="KAJ4975827.1"/>
    <property type="molecule type" value="Genomic_DNA"/>
</dbReference>
<keyword evidence="2" id="KW-1185">Reference proteome</keyword>